<reference evidence="2" key="1">
    <citation type="journal article" date="2019" name="Int. J. Syst. Evol. Microbiol.">
        <title>The Global Catalogue of Microorganisms (GCM) 10K type strain sequencing project: providing services to taxonomists for standard genome sequencing and annotation.</title>
        <authorList>
            <consortium name="The Broad Institute Genomics Platform"/>
            <consortium name="The Broad Institute Genome Sequencing Center for Infectious Disease"/>
            <person name="Wu L."/>
            <person name="Ma J."/>
        </authorList>
    </citation>
    <scope>NUCLEOTIDE SEQUENCE [LARGE SCALE GENOMIC DNA]</scope>
    <source>
        <strain evidence="2">JCM 17919</strain>
    </source>
</reference>
<name>A0ABP8H8Y1_9BACT</name>
<dbReference type="Proteomes" id="UP001501725">
    <property type="component" value="Unassembled WGS sequence"/>
</dbReference>
<proteinExistence type="predicted"/>
<gene>
    <name evidence="1" type="ORF">GCM10023184_31170</name>
</gene>
<protein>
    <recommendedName>
        <fullName evidence="3">Gliding motility lipoprotein GldD</fullName>
    </recommendedName>
</protein>
<dbReference type="EMBL" id="BAABGY010000009">
    <property type="protein sequence ID" value="GAA4336064.1"/>
    <property type="molecule type" value="Genomic_DNA"/>
</dbReference>
<evidence type="ECO:0008006" key="3">
    <source>
        <dbReference type="Google" id="ProtNLM"/>
    </source>
</evidence>
<comment type="caution">
    <text evidence="1">The sequence shown here is derived from an EMBL/GenBank/DDBJ whole genome shotgun (WGS) entry which is preliminary data.</text>
</comment>
<sequence>MNRHLYLFALPALVLLCAFRCSRTPDCPPDSGYAFRVASSWEPGLPGYRVGDTLWFTSRFPKALFDERSRQVVVYSEAQVRMALQVYRLDTVRQRHEPAAAEFRYVTVIGTLPDSFATDQRGFRFREDSSGYALRVGLVTQRPGLYAIMATQITSAGRAGLACTFATFSNRLSNPDRFVSLYRNAMGAAAQPDVDERLFAFRVE</sequence>
<evidence type="ECO:0000313" key="1">
    <source>
        <dbReference type="EMBL" id="GAA4336064.1"/>
    </source>
</evidence>
<evidence type="ECO:0000313" key="2">
    <source>
        <dbReference type="Proteomes" id="UP001501725"/>
    </source>
</evidence>
<accession>A0ABP8H8Y1</accession>
<keyword evidence="2" id="KW-1185">Reference proteome</keyword>
<organism evidence="1 2">
    <name type="scientific">Flaviaesturariibacter amylovorans</name>
    <dbReference type="NCBI Taxonomy" id="1084520"/>
    <lineage>
        <taxon>Bacteria</taxon>
        <taxon>Pseudomonadati</taxon>
        <taxon>Bacteroidota</taxon>
        <taxon>Chitinophagia</taxon>
        <taxon>Chitinophagales</taxon>
        <taxon>Chitinophagaceae</taxon>
        <taxon>Flaviaestuariibacter</taxon>
    </lineage>
</organism>
<dbReference type="RefSeq" id="WP_345256684.1">
    <property type="nucleotide sequence ID" value="NZ_BAABGY010000009.1"/>
</dbReference>